<name>A0A653DIH3_CALMS</name>
<reference evidence="3 4" key="1">
    <citation type="submission" date="2019-01" db="EMBL/GenBank/DDBJ databases">
        <authorList>
            <person name="Sayadi A."/>
        </authorList>
    </citation>
    <scope>NUCLEOTIDE SEQUENCE [LARGE SCALE GENOMIC DNA]</scope>
</reference>
<evidence type="ECO:0000256" key="1">
    <source>
        <dbReference type="PROSITE-ProRule" id="PRU00497"/>
    </source>
</evidence>
<dbReference type="InterPro" id="IPR000618">
    <property type="entry name" value="Insect_cuticle"/>
</dbReference>
<dbReference type="GO" id="GO:0062129">
    <property type="term" value="C:chitin-based extracellular matrix"/>
    <property type="evidence" value="ECO:0007669"/>
    <property type="project" value="TreeGrafter"/>
</dbReference>
<evidence type="ECO:0000313" key="3">
    <source>
        <dbReference type="EMBL" id="VEN60010.1"/>
    </source>
</evidence>
<evidence type="ECO:0000256" key="2">
    <source>
        <dbReference type="SAM" id="MobiDB-lite"/>
    </source>
</evidence>
<sequence>MEPRSHSRTSDCVALLQTDDSAVEMTGNYKILHICLVLFVLAKTLYADEGTKEVINKEKIKKDESDSLVASESKDGQLEIVKRIKKVNRDGSYTIGYEADDGSFKIESRDVLGRIRGTYGYVDENGLVRRVTYDSSTGDATSTANTTEHGKGEEDAATASPITSTGGSTATVVQRIPTKLKRNETNSSTSTVNGSTSTTRRPTYIFSSTVTTPTSTANSVVQSIPRKRTSNTIPSTTTTEPHYEQAVTYSSATPRVLLQGGHQLVRPPQDDEAPIVTVKPIALPLSFSAVSTDEGRESNILRREAGQQYSNSYDVREHVHRLRQSLGHDASDVYSAGSMTTGTPRPPLFTTTHRSAIHAPAMRHSAQAASRQDHSLTTTLRPVTTYKPAVVSQTSATDKHITYAVNNNNEDATPSQSTTTPIPATSIRDPLVAVRQPDGRHAVLIPLSHLQAGYVPILRVHPHNDRQYEEEPTRHPTVVEIENQQAVVRRLPAAPLPPPLPVRIDPNGYVRPATRQPIPPTFVPAYRYESAPNNDDIDNIRPPVSTRDLQRLLEQLILRQNRLEKIVALTRRTPPQLEQYQQPQLHHIPQHRLAPYNRPYPAPFVINQEPVADASQQPEYGPDSESLRPTRRFARQKQVNAQGNNVNGNQQYLPSDVREMLLLRMLQLAINPALPVTEEDMQEVEEEKSRGGGVRNVEILGEEDQDDGRQHIILGQ</sequence>
<evidence type="ECO:0008006" key="5">
    <source>
        <dbReference type="Google" id="ProtNLM"/>
    </source>
</evidence>
<protein>
    <recommendedName>
        <fullName evidence="5">Cuticle protein 6</fullName>
    </recommendedName>
</protein>
<evidence type="ECO:0000313" key="4">
    <source>
        <dbReference type="Proteomes" id="UP000410492"/>
    </source>
</evidence>
<dbReference type="PROSITE" id="PS51155">
    <property type="entry name" value="CHIT_BIND_RR_2"/>
    <property type="match status" value="1"/>
</dbReference>
<feature type="region of interest" description="Disordered" evidence="2">
    <location>
        <begin position="678"/>
        <end position="716"/>
    </location>
</feature>
<keyword evidence="4" id="KW-1185">Reference proteome</keyword>
<dbReference type="PANTHER" id="PTHR10380">
    <property type="entry name" value="CUTICLE PROTEIN"/>
    <property type="match status" value="1"/>
</dbReference>
<gene>
    <name evidence="3" type="ORF">CALMAC_LOCUS17832</name>
</gene>
<organism evidence="3 4">
    <name type="scientific">Callosobruchus maculatus</name>
    <name type="common">Southern cowpea weevil</name>
    <name type="synonym">Pulse bruchid</name>
    <dbReference type="NCBI Taxonomy" id="64391"/>
    <lineage>
        <taxon>Eukaryota</taxon>
        <taxon>Metazoa</taxon>
        <taxon>Ecdysozoa</taxon>
        <taxon>Arthropoda</taxon>
        <taxon>Hexapoda</taxon>
        <taxon>Insecta</taxon>
        <taxon>Pterygota</taxon>
        <taxon>Neoptera</taxon>
        <taxon>Endopterygota</taxon>
        <taxon>Coleoptera</taxon>
        <taxon>Polyphaga</taxon>
        <taxon>Cucujiformia</taxon>
        <taxon>Chrysomeloidea</taxon>
        <taxon>Chrysomelidae</taxon>
        <taxon>Bruchinae</taxon>
        <taxon>Bruchini</taxon>
        <taxon>Callosobruchus</taxon>
    </lineage>
</organism>
<dbReference type="InterPro" id="IPR050468">
    <property type="entry name" value="Cuticle_Struct_Prot"/>
</dbReference>
<dbReference type="Pfam" id="PF00379">
    <property type="entry name" value="Chitin_bind_4"/>
    <property type="match status" value="1"/>
</dbReference>
<dbReference type="GO" id="GO:0008010">
    <property type="term" value="F:structural constituent of chitin-based larval cuticle"/>
    <property type="evidence" value="ECO:0007669"/>
    <property type="project" value="TreeGrafter"/>
</dbReference>
<feature type="region of interest" description="Disordered" evidence="2">
    <location>
        <begin position="217"/>
        <end position="238"/>
    </location>
</feature>
<feature type="compositionally biased region" description="Polar residues" evidence="2">
    <location>
        <begin position="136"/>
        <end position="147"/>
    </location>
</feature>
<proteinExistence type="predicted"/>
<feature type="region of interest" description="Disordered" evidence="2">
    <location>
        <begin position="136"/>
        <end position="201"/>
    </location>
</feature>
<dbReference type="OrthoDB" id="6631236at2759"/>
<dbReference type="AlphaFoldDB" id="A0A653DIH3"/>
<keyword evidence="1" id="KW-0193">Cuticle</keyword>
<dbReference type="EMBL" id="CAACVG010012271">
    <property type="protein sequence ID" value="VEN60010.1"/>
    <property type="molecule type" value="Genomic_DNA"/>
</dbReference>
<accession>A0A653DIH3</accession>
<feature type="compositionally biased region" description="Polar residues" evidence="2">
    <location>
        <begin position="160"/>
        <end position="172"/>
    </location>
</feature>
<dbReference type="Proteomes" id="UP000410492">
    <property type="component" value="Unassembled WGS sequence"/>
</dbReference>
<dbReference type="PANTHER" id="PTHR10380:SF209">
    <property type="match status" value="1"/>
</dbReference>
<feature type="compositionally biased region" description="Low complexity" evidence="2">
    <location>
        <begin position="185"/>
        <end position="199"/>
    </location>
</feature>